<feature type="domain" description="Chitin-binding type-2" evidence="7">
    <location>
        <begin position="242"/>
        <end position="298"/>
    </location>
</feature>
<feature type="chain" id="PRO_5039902636" evidence="6">
    <location>
        <begin position="18"/>
        <end position="301"/>
    </location>
</feature>
<dbReference type="PROSITE" id="PS50940">
    <property type="entry name" value="CHIT_BIND_II"/>
    <property type="match status" value="4"/>
</dbReference>
<evidence type="ECO:0000256" key="4">
    <source>
        <dbReference type="ARBA" id="ARBA00023157"/>
    </source>
</evidence>
<dbReference type="PANTHER" id="PTHR23301:SF0">
    <property type="entry name" value="CHITIN-BINDING TYPE-2 DOMAIN-CONTAINING PROTEIN-RELATED"/>
    <property type="match status" value="1"/>
</dbReference>
<organism evidence="8 9">
    <name type="scientific">Spodoptera litura</name>
    <name type="common">Asian cotton leafworm</name>
    <dbReference type="NCBI Taxonomy" id="69820"/>
    <lineage>
        <taxon>Eukaryota</taxon>
        <taxon>Metazoa</taxon>
        <taxon>Ecdysozoa</taxon>
        <taxon>Arthropoda</taxon>
        <taxon>Hexapoda</taxon>
        <taxon>Insecta</taxon>
        <taxon>Pterygota</taxon>
        <taxon>Neoptera</taxon>
        <taxon>Endopterygota</taxon>
        <taxon>Lepidoptera</taxon>
        <taxon>Glossata</taxon>
        <taxon>Ditrysia</taxon>
        <taxon>Noctuoidea</taxon>
        <taxon>Noctuidae</taxon>
        <taxon>Amphipyrinae</taxon>
        <taxon>Spodoptera</taxon>
    </lineage>
</organism>
<feature type="domain" description="Chitin-binding type-2" evidence="7">
    <location>
        <begin position="93"/>
        <end position="150"/>
    </location>
</feature>
<evidence type="ECO:0000256" key="6">
    <source>
        <dbReference type="SAM" id="SignalP"/>
    </source>
</evidence>
<gene>
    <name evidence="9" type="primary">LOC111354905</name>
</gene>
<reference evidence="9" key="1">
    <citation type="submission" date="2025-08" db="UniProtKB">
        <authorList>
            <consortium name="RefSeq"/>
        </authorList>
    </citation>
    <scope>IDENTIFICATION</scope>
    <source>
        <strain evidence="9">Ishihara</strain>
        <tissue evidence="9">Whole body</tissue>
    </source>
</reference>
<evidence type="ECO:0000259" key="7">
    <source>
        <dbReference type="PROSITE" id="PS50940"/>
    </source>
</evidence>
<sequence length="301" mass="33608">MKDIIAFVLCISAVAYADLGAYNHNGCPKDATFLPHENCNQFYDCTTGMLFVRDCPSGLHFNPSLKMCDWPVNANCHNNVHKNSHEKLTKNVNEICSSPDSEGVLVAHENCNEFYRCADGKPMHHQCAPGLLFNPTAMICDMPHNVNCTTEGLFISKKYLAATRANYTTDEEAATICATQNHFVYPFSHKNCNQFYVCSLGEPVVMSCQPTLFFNVDDGICDWQKNVKCGDRVIPGEEKKSGKVCSEANEGRVFGHQYCNQFYQCLGGEMLQGSCPSGLYFNTFFGICDWPENVNCSNRLV</sequence>
<dbReference type="PANTHER" id="PTHR23301">
    <property type="entry name" value="CHITIN BINDING PERITROPHIN-A"/>
    <property type="match status" value="1"/>
</dbReference>
<dbReference type="Pfam" id="PF01607">
    <property type="entry name" value="CBM_14"/>
    <property type="match status" value="4"/>
</dbReference>
<dbReference type="OrthoDB" id="9987187at2759"/>
<dbReference type="GeneID" id="111354905"/>
<keyword evidence="3" id="KW-0677">Repeat</keyword>
<keyword evidence="8" id="KW-1185">Reference proteome</keyword>
<feature type="domain" description="Chitin-binding type-2" evidence="7">
    <location>
        <begin position="24"/>
        <end position="78"/>
    </location>
</feature>
<keyword evidence="1" id="KW-0147">Chitin-binding</keyword>
<name>A0A9J7E532_SPOLT</name>
<evidence type="ECO:0000313" key="9">
    <source>
        <dbReference type="RefSeq" id="XP_022824296.1"/>
    </source>
</evidence>
<protein>
    <submittedName>
        <fullName evidence="9">Probable chitinase 10</fullName>
    </submittedName>
</protein>
<evidence type="ECO:0000256" key="5">
    <source>
        <dbReference type="ARBA" id="ARBA00023180"/>
    </source>
</evidence>
<keyword evidence="2 6" id="KW-0732">Signal</keyword>
<keyword evidence="5" id="KW-0325">Glycoprotein</keyword>
<dbReference type="Proteomes" id="UP000301870">
    <property type="component" value="Chromosome 20"/>
</dbReference>
<evidence type="ECO:0000256" key="3">
    <source>
        <dbReference type="ARBA" id="ARBA00022737"/>
    </source>
</evidence>
<accession>A0A9J7E532</accession>
<feature type="domain" description="Chitin-binding type-2" evidence="7">
    <location>
        <begin position="174"/>
        <end position="231"/>
    </location>
</feature>
<evidence type="ECO:0000256" key="1">
    <source>
        <dbReference type="ARBA" id="ARBA00022669"/>
    </source>
</evidence>
<dbReference type="InterPro" id="IPR002557">
    <property type="entry name" value="Chitin-bd_dom"/>
</dbReference>
<dbReference type="InterPro" id="IPR051940">
    <property type="entry name" value="Chitin_bind-dev_reg"/>
</dbReference>
<dbReference type="AlphaFoldDB" id="A0A9J7E532"/>
<proteinExistence type="predicted"/>
<dbReference type="RefSeq" id="XP_022824296.1">
    <property type="nucleotide sequence ID" value="XM_022968528.1"/>
</dbReference>
<dbReference type="GO" id="GO:0008061">
    <property type="term" value="F:chitin binding"/>
    <property type="evidence" value="ECO:0007669"/>
    <property type="project" value="UniProtKB-KW"/>
</dbReference>
<dbReference type="SUPFAM" id="SSF57625">
    <property type="entry name" value="Invertebrate chitin-binding proteins"/>
    <property type="match status" value="4"/>
</dbReference>
<dbReference type="SMART" id="SM00494">
    <property type="entry name" value="ChtBD2"/>
    <property type="match status" value="4"/>
</dbReference>
<dbReference type="KEGG" id="sliu:111354905"/>
<evidence type="ECO:0000313" key="8">
    <source>
        <dbReference type="Proteomes" id="UP000301870"/>
    </source>
</evidence>
<feature type="signal peptide" evidence="6">
    <location>
        <begin position="1"/>
        <end position="17"/>
    </location>
</feature>
<dbReference type="Gene3D" id="2.170.140.10">
    <property type="entry name" value="Chitin binding domain"/>
    <property type="match status" value="4"/>
</dbReference>
<dbReference type="InterPro" id="IPR036508">
    <property type="entry name" value="Chitin-bd_dom_sf"/>
</dbReference>
<dbReference type="GO" id="GO:0005576">
    <property type="term" value="C:extracellular region"/>
    <property type="evidence" value="ECO:0007669"/>
    <property type="project" value="InterPro"/>
</dbReference>
<evidence type="ECO:0000256" key="2">
    <source>
        <dbReference type="ARBA" id="ARBA00022729"/>
    </source>
</evidence>
<keyword evidence="4" id="KW-1015">Disulfide bond</keyword>